<dbReference type="AlphaFoldDB" id="A0A0L7RAL6"/>
<accession>A0A0L7RAL6</accession>
<dbReference type="GO" id="GO:0044547">
    <property type="term" value="F:DNA topoisomerase binding"/>
    <property type="evidence" value="ECO:0007669"/>
    <property type="project" value="TreeGrafter"/>
</dbReference>
<dbReference type="GO" id="GO:0042800">
    <property type="term" value="F:histone H3K4 methyltransferase activity"/>
    <property type="evidence" value="ECO:0007669"/>
    <property type="project" value="TreeGrafter"/>
</dbReference>
<evidence type="ECO:0008006" key="3">
    <source>
        <dbReference type="Google" id="ProtNLM"/>
    </source>
</evidence>
<evidence type="ECO:0000313" key="2">
    <source>
        <dbReference type="Proteomes" id="UP000053825"/>
    </source>
</evidence>
<dbReference type="GO" id="GO:0035861">
    <property type="term" value="C:site of double-strand break"/>
    <property type="evidence" value="ECO:0007669"/>
    <property type="project" value="TreeGrafter"/>
</dbReference>
<evidence type="ECO:0000313" key="1">
    <source>
        <dbReference type="EMBL" id="KOC67801.1"/>
    </source>
</evidence>
<dbReference type="Proteomes" id="UP000053825">
    <property type="component" value="Unassembled WGS sequence"/>
</dbReference>
<dbReference type="GO" id="GO:0046975">
    <property type="term" value="F:histone H3K36 methyltransferase activity"/>
    <property type="evidence" value="ECO:0007669"/>
    <property type="project" value="TreeGrafter"/>
</dbReference>
<keyword evidence="2" id="KW-1185">Reference proteome</keyword>
<dbReference type="GO" id="GO:0044774">
    <property type="term" value="P:mitotic DNA integrity checkpoint signaling"/>
    <property type="evidence" value="ECO:0007669"/>
    <property type="project" value="TreeGrafter"/>
</dbReference>
<sequence length="74" mass="8878">MYCNGFSEMYRKLSVIRPTLINRKGPILLHDNTRPNERDVDFVDSRPHSFFIDGVNKLVGRWQRCINCNHFYFE</sequence>
<proteinExistence type="predicted"/>
<gene>
    <name evidence="1" type="ORF">WH47_12131</name>
</gene>
<reference evidence="1 2" key="1">
    <citation type="submission" date="2015-07" db="EMBL/GenBank/DDBJ databases">
        <title>The genome of Habropoda laboriosa.</title>
        <authorList>
            <person name="Pan H."/>
            <person name="Kapheim K."/>
        </authorList>
    </citation>
    <scope>NUCLEOTIDE SEQUENCE [LARGE SCALE GENOMIC DNA]</scope>
    <source>
        <strain evidence="1">0110345459</strain>
    </source>
</reference>
<dbReference type="PANTHER" id="PTHR46060">
    <property type="entry name" value="MARINER MOS1 TRANSPOSASE-LIKE PROTEIN"/>
    <property type="match status" value="1"/>
</dbReference>
<dbReference type="GO" id="GO:0003690">
    <property type="term" value="F:double-stranded DNA binding"/>
    <property type="evidence" value="ECO:0007669"/>
    <property type="project" value="TreeGrafter"/>
</dbReference>
<dbReference type="GO" id="GO:0005634">
    <property type="term" value="C:nucleus"/>
    <property type="evidence" value="ECO:0007669"/>
    <property type="project" value="TreeGrafter"/>
</dbReference>
<dbReference type="GO" id="GO:0031297">
    <property type="term" value="P:replication fork processing"/>
    <property type="evidence" value="ECO:0007669"/>
    <property type="project" value="TreeGrafter"/>
</dbReference>
<name>A0A0L7RAL6_9HYME</name>
<dbReference type="GO" id="GO:0006303">
    <property type="term" value="P:double-strand break repair via nonhomologous end joining"/>
    <property type="evidence" value="ECO:0007669"/>
    <property type="project" value="TreeGrafter"/>
</dbReference>
<organism evidence="1 2">
    <name type="scientific">Habropoda laboriosa</name>
    <dbReference type="NCBI Taxonomy" id="597456"/>
    <lineage>
        <taxon>Eukaryota</taxon>
        <taxon>Metazoa</taxon>
        <taxon>Ecdysozoa</taxon>
        <taxon>Arthropoda</taxon>
        <taxon>Hexapoda</taxon>
        <taxon>Insecta</taxon>
        <taxon>Pterygota</taxon>
        <taxon>Neoptera</taxon>
        <taxon>Endopterygota</taxon>
        <taxon>Hymenoptera</taxon>
        <taxon>Apocrita</taxon>
        <taxon>Aculeata</taxon>
        <taxon>Apoidea</taxon>
        <taxon>Anthophila</taxon>
        <taxon>Apidae</taxon>
        <taxon>Habropoda</taxon>
    </lineage>
</organism>
<dbReference type="STRING" id="597456.A0A0L7RAL6"/>
<protein>
    <recommendedName>
        <fullName evidence="3">Histone-lysine N-methyltransferase SETMAR</fullName>
    </recommendedName>
</protein>
<dbReference type="GO" id="GO:0000729">
    <property type="term" value="P:DNA double-strand break processing"/>
    <property type="evidence" value="ECO:0007669"/>
    <property type="project" value="TreeGrafter"/>
</dbReference>
<dbReference type="GO" id="GO:0003697">
    <property type="term" value="F:single-stranded DNA binding"/>
    <property type="evidence" value="ECO:0007669"/>
    <property type="project" value="TreeGrafter"/>
</dbReference>
<dbReference type="GO" id="GO:0000014">
    <property type="term" value="F:single-stranded DNA endodeoxyribonuclease activity"/>
    <property type="evidence" value="ECO:0007669"/>
    <property type="project" value="TreeGrafter"/>
</dbReference>
<dbReference type="EMBL" id="KQ414618">
    <property type="protein sequence ID" value="KOC67801.1"/>
    <property type="molecule type" value="Genomic_DNA"/>
</dbReference>
<dbReference type="PANTHER" id="PTHR46060:SF2">
    <property type="entry name" value="HISTONE-LYSINE N-METHYLTRANSFERASE SETMAR"/>
    <property type="match status" value="1"/>
</dbReference>
<dbReference type="InterPro" id="IPR052709">
    <property type="entry name" value="Transposase-MT_Hybrid"/>
</dbReference>
<dbReference type="GO" id="GO:0000793">
    <property type="term" value="C:condensed chromosome"/>
    <property type="evidence" value="ECO:0007669"/>
    <property type="project" value="TreeGrafter"/>
</dbReference>
<dbReference type="GO" id="GO:0015074">
    <property type="term" value="P:DNA integration"/>
    <property type="evidence" value="ECO:0007669"/>
    <property type="project" value="TreeGrafter"/>
</dbReference>